<accession>C0QJS5</accession>
<dbReference type="KEGG" id="dat:HRM2_08150"/>
<dbReference type="EMBL" id="CP001087">
    <property type="protein sequence ID" value="ACN13928.1"/>
    <property type="molecule type" value="Genomic_DNA"/>
</dbReference>
<organism evidence="1 2">
    <name type="scientific">Desulforapulum autotrophicum (strain ATCC 43914 / DSM 3382 / VKM B-1955 / HRM2)</name>
    <name type="common">Desulfobacterium autotrophicum</name>
    <dbReference type="NCBI Taxonomy" id="177437"/>
    <lineage>
        <taxon>Bacteria</taxon>
        <taxon>Pseudomonadati</taxon>
        <taxon>Thermodesulfobacteriota</taxon>
        <taxon>Desulfobacteria</taxon>
        <taxon>Desulfobacterales</taxon>
        <taxon>Desulfobacteraceae</taxon>
        <taxon>Desulforapulum</taxon>
    </lineage>
</organism>
<dbReference type="Proteomes" id="UP000000442">
    <property type="component" value="Chromosome"/>
</dbReference>
<evidence type="ECO:0000313" key="1">
    <source>
        <dbReference type="EMBL" id="ACN13928.1"/>
    </source>
</evidence>
<protein>
    <submittedName>
        <fullName evidence="1">Uncharacterized protein</fullName>
    </submittedName>
</protein>
<name>C0QJS5_DESAH</name>
<dbReference type="AlphaFoldDB" id="C0QJS5"/>
<gene>
    <name evidence="1" type="ordered locus">HRM2_08150</name>
</gene>
<sequence length="66" mass="7543">MRLIILRHGLFGYILRLKQNLNLGLLMISKGEQFLELISQGQRWGKATFRTCFQKDTFAGIGGLCK</sequence>
<proteinExistence type="predicted"/>
<dbReference type="HOGENOM" id="CLU_2824021_0_0_7"/>
<dbReference type="STRING" id="177437.HRM2_08150"/>
<evidence type="ECO:0000313" key="2">
    <source>
        <dbReference type="Proteomes" id="UP000000442"/>
    </source>
</evidence>
<reference evidence="1 2" key="1">
    <citation type="journal article" date="2009" name="Environ. Microbiol.">
        <title>Genome sequence of Desulfobacterium autotrophicum HRM2, a marine sulfate reducer oxidizing organic carbon completely to carbon dioxide.</title>
        <authorList>
            <person name="Strittmatter A.W."/>
            <person name="Liesegang H."/>
            <person name="Rabus R."/>
            <person name="Decker I."/>
            <person name="Amann J."/>
            <person name="Andres S."/>
            <person name="Henne A."/>
            <person name="Fricke W.F."/>
            <person name="Martinez-Arias R."/>
            <person name="Bartels D."/>
            <person name="Goesmann A."/>
            <person name="Krause L."/>
            <person name="Puehler A."/>
            <person name="Klenk H.P."/>
            <person name="Richter M."/>
            <person name="Schuler M."/>
            <person name="Gloeckner F.O."/>
            <person name="Meyerdierks A."/>
            <person name="Gottschalk G."/>
            <person name="Amann R."/>
        </authorList>
    </citation>
    <scope>NUCLEOTIDE SEQUENCE [LARGE SCALE GENOMIC DNA]</scope>
    <source>
        <strain evidence="2">ATCC 43914 / DSM 3382 / HRM2</strain>
    </source>
</reference>
<keyword evidence="2" id="KW-1185">Reference proteome</keyword>